<dbReference type="EMBL" id="JAPDNT010000051">
    <property type="protein sequence ID" value="MCW3477769.1"/>
    <property type="molecule type" value="Genomic_DNA"/>
</dbReference>
<dbReference type="Gene3D" id="1.10.443.10">
    <property type="entry name" value="Intergrase catalytic core"/>
    <property type="match status" value="1"/>
</dbReference>
<dbReference type="GO" id="GO:0006310">
    <property type="term" value="P:DNA recombination"/>
    <property type="evidence" value="ECO:0007669"/>
    <property type="project" value="UniProtKB-KW"/>
</dbReference>
<feature type="domain" description="Tyr recombinase" evidence="2">
    <location>
        <begin position="142"/>
        <end position="347"/>
    </location>
</feature>
<reference evidence="3" key="2">
    <citation type="submission" date="2022-10" db="EMBL/GenBank/DDBJ databases">
        <authorList>
            <person name="Trinh H.N."/>
        </authorList>
    </citation>
    <scope>NUCLEOTIDE SEQUENCE</scope>
    <source>
        <strain evidence="3">RN2-1</strain>
    </source>
</reference>
<reference evidence="3" key="1">
    <citation type="submission" date="2022-09" db="EMBL/GenBank/DDBJ databases">
        <title>Rhodovastum sp. nov. RN2-1 isolated from soil in Seongnam, South Korea.</title>
        <authorList>
            <person name="Le N.T."/>
        </authorList>
    </citation>
    <scope>NUCLEOTIDE SEQUENCE</scope>
    <source>
        <strain evidence="3">RN2-1</strain>
    </source>
</reference>
<keyword evidence="4" id="KW-1185">Reference proteome</keyword>
<dbReference type="GO" id="GO:0003677">
    <property type="term" value="F:DNA binding"/>
    <property type="evidence" value="ECO:0007669"/>
    <property type="project" value="InterPro"/>
</dbReference>
<dbReference type="Pfam" id="PF00589">
    <property type="entry name" value="Phage_integrase"/>
    <property type="match status" value="1"/>
</dbReference>
<evidence type="ECO:0000313" key="3">
    <source>
        <dbReference type="EMBL" id="MCW3477769.1"/>
    </source>
</evidence>
<dbReference type="InterPro" id="IPR002104">
    <property type="entry name" value="Integrase_catalytic"/>
</dbReference>
<dbReference type="Proteomes" id="UP001165679">
    <property type="component" value="Unassembled WGS sequence"/>
</dbReference>
<organism evidence="3 4">
    <name type="scientific">Limobrevibacterium gyesilva</name>
    <dbReference type="NCBI Taxonomy" id="2991712"/>
    <lineage>
        <taxon>Bacteria</taxon>
        <taxon>Pseudomonadati</taxon>
        <taxon>Pseudomonadota</taxon>
        <taxon>Alphaproteobacteria</taxon>
        <taxon>Acetobacterales</taxon>
        <taxon>Acetobacteraceae</taxon>
        <taxon>Limobrevibacterium</taxon>
    </lineage>
</organism>
<keyword evidence="1" id="KW-0233">DNA recombination</keyword>
<accession>A0AA42CGI6</accession>
<protein>
    <submittedName>
        <fullName evidence="3">Site-specific integrase</fullName>
    </submittedName>
</protein>
<evidence type="ECO:0000313" key="4">
    <source>
        <dbReference type="Proteomes" id="UP001165679"/>
    </source>
</evidence>
<name>A0AA42CGI6_9PROT</name>
<evidence type="ECO:0000259" key="2">
    <source>
        <dbReference type="PROSITE" id="PS51898"/>
    </source>
</evidence>
<dbReference type="GO" id="GO:0015074">
    <property type="term" value="P:DNA integration"/>
    <property type="evidence" value="ECO:0007669"/>
    <property type="project" value="InterPro"/>
</dbReference>
<comment type="caution">
    <text evidence="3">The sequence shown here is derived from an EMBL/GenBank/DDBJ whole genome shotgun (WGS) entry which is preliminary data.</text>
</comment>
<evidence type="ECO:0000256" key="1">
    <source>
        <dbReference type="ARBA" id="ARBA00023172"/>
    </source>
</evidence>
<dbReference type="SUPFAM" id="SSF56349">
    <property type="entry name" value="DNA breaking-rejoining enzymes"/>
    <property type="match status" value="1"/>
</dbReference>
<proteinExistence type="predicted"/>
<dbReference type="CDD" id="cd00397">
    <property type="entry name" value="DNA_BRE_C"/>
    <property type="match status" value="1"/>
</dbReference>
<dbReference type="RefSeq" id="WP_264716733.1">
    <property type="nucleotide sequence ID" value="NZ_JAPDNT010000051.1"/>
</dbReference>
<dbReference type="InterPro" id="IPR013762">
    <property type="entry name" value="Integrase-like_cat_sf"/>
</dbReference>
<sequence>MTKILARDPARRCKPLFEWPEFDRELWLASLPPGNIIDGAGARAGLAFHSNRKLVSSYGRWLQWLDIRGLLDAGQPPAARITADRVSGYVKDLSAFNAAQTMISRVVELQQMALILDPTQDWKWLSRISASLRARHVPARPKAPRIVGTDELFSLGTQLMSDASQRDKSLQRALQYRDGLVVALLAARPLRRRNLAGLRIGHSVVQRGGDWWLDIPASETKTKAHISVPLPAILSTAVDSYITVHRDFLIGQRGRWWQDPGAALWISSHGSPMTEMALYDRIVATTRARFGRGINPHFFRDCAATSIAHDDPGHIRMAAPLLGHRTFATTDRYYIQSSTRRATLWWQDHVIALRANFDEPTT</sequence>
<dbReference type="AlphaFoldDB" id="A0AA42CGI6"/>
<gene>
    <name evidence="3" type="ORF">OL599_24775</name>
</gene>
<dbReference type="PROSITE" id="PS51898">
    <property type="entry name" value="TYR_RECOMBINASE"/>
    <property type="match status" value="1"/>
</dbReference>
<dbReference type="InterPro" id="IPR011010">
    <property type="entry name" value="DNA_brk_join_enz"/>
</dbReference>